<dbReference type="Gene3D" id="3.40.710.10">
    <property type="entry name" value="DD-peptidase/beta-lactamase superfamily"/>
    <property type="match status" value="1"/>
</dbReference>
<keyword evidence="3" id="KW-1133">Transmembrane helix</keyword>
<evidence type="ECO:0000256" key="3">
    <source>
        <dbReference type="SAM" id="Phobius"/>
    </source>
</evidence>
<dbReference type="PANTHER" id="PTHR30627">
    <property type="entry name" value="PEPTIDOGLYCAN D,D-TRANSPEPTIDASE"/>
    <property type="match status" value="1"/>
</dbReference>
<dbReference type="GO" id="GO:0005886">
    <property type="term" value="C:plasma membrane"/>
    <property type="evidence" value="ECO:0007669"/>
    <property type="project" value="TreeGrafter"/>
</dbReference>
<proteinExistence type="predicted"/>
<evidence type="ECO:0000259" key="5">
    <source>
        <dbReference type="Pfam" id="PF03717"/>
    </source>
</evidence>
<comment type="caution">
    <text evidence="6">The sequence shown here is derived from an EMBL/GenBank/DDBJ whole genome shotgun (WGS) entry which is preliminary data.</text>
</comment>
<accession>A0A1G2G6Y0</accession>
<dbReference type="Pfam" id="PF00905">
    <property type="entry name" value="Transpeptidase"/>
    <property type="match status" value="1"/>
</dbReference>
<organism evidence="6 7">
    <name type="scientific">Candidatus Ryanbacteria bacterium RIFCSPHIGHO2_01_FULL_48_27</name>
    <dbReference type="NCBI Taxonomy" id="1802115"/>
    <lineage>
        <taxon>Bacteria</taxon>
        <taxon>Candidatus Ryaniibacteriota</taxon>
    </lineage>
</organism>
<dbReference type="AlphaFoldDB" id="A0A1G2G6Y0"/>
<evidence type="ECO:0000256" key="2">
    <source>
        <dbReference type="ARBA" id="ARBA00023136"/>
    </source>
</evidence>
<sequence>MVAASKKDWRPTFVISLFMVLAAAIVGRLFFLQVSQSDYYRMLAEDQHSAVKTYIPHRGDIFFKDKSGRLVPAATTNIIYTLHARPREITDAHALYAKIQPYMRVSEAEVIHALEDRGGSFAILERGIEKQKVADIMKLAIPGLDYTVDEVRVYPGGVLASQILGFLGFVGDKKIAQYGLEKQYQQILELPDAVDTQSIAQSLTSFSKKIFSSSPEGADIVLTIDPDVQSFVERRMATSQAYWHARSAGALIIEPKTGRIVAMGSSPTFDPNLYGKEKNYDVFINPFVQELHEMGSVFKPLTMAAALDAGVVKPETTYEDAGRLLINGRVIENFDGKARGTQTMLNVLQQSLNTGSVFAMRRLGQEKFEEYFKNYGLAEDTGIDLPGETSGNLRNLDSGREIEFATASFGQGISVSFIELASALSSIINGGELMRPYVVDAIRKDGKEIRHTEPMVRRRVIKKETSDTISRMLTTVVDTTLANGEARIPGYSIGAKTGTAQMSKKDGKGYSDEYLHTYFGFGPAFDPRFLIVLYLEEPQGVKYSSQSLTAAFKDITQFLITYYEIPPDRPEMQAPRQ</sequence>
<keyword evidence="3" id="KW-0812">Transmembrane</keyword>
<reference evidence="6 7" key="1">
    <citation type="journal article" date="2016" name="Nat. Commun.">
        <title>Thousands of microbial genomes shed light on interconnected biogeochemical processes in an aquifer system.</title>
        <authorList>
            <person name="Anantharaman K."/>
            <person name="Brown C.T."/>
            <person name="Hug L.A."/>
            <person name="Sharon I."/>
            <person name="Castelle C.J."/>
            <person name="Probst A.J."/>
            <person name="Thomas B.C."/>
            <person name="Singh A."/>
            <person name="Wilkins M.J."/>
            <person name="Karaoz U."/>
            <person name="Brodie E.L."/>
            <person name="Williams K.H."/>
            <person name="Hubbard S.S."/>
            <person name="Banfield J.F."/>
        </authorList>
    </citation>
    <scope>NUCLEOTIDE SEQUENCE [LARGE SCALE GENOMIC DNA]</scope>
</reference>
<evidence type="ECO:0000256" key="1">
    <source>
        <dbReference type="ARBA" id="ARBA00004370"/>
    </source>
</evidence>
<keyword evidence="2 3" id="KW-0472">Membrane</keyword>
<dbReference type="Gene3D" id="3.90.1310.10">
    <property type="entry name" value="Penicillin-binding protein 2a (Domain 2)"/>
    <property type="match status" value="1"/>
</dbReference>
<comment type="subcellular location">
    <subcellularLocation>
        <location evidence="1">Membrane</location>
    </subcellularLocation>
</comment>
<dbReference type="EMBL" id="MHNL01000005">
    <property type="protein sequence ID" value="OGZ45661.1"/>
    <property type="molecule type" value="Genomic_DNA"/>
</dbReference>
<dbReference type="InterPro" id="IPR050515">
    <property type="entry name" value="Beta-lactam/transpept"/>
</dbReference>
<dbReference type="Gene3D" id="3.30.450.330">
    <property type="match status" value="1"/>
</dbReference>
<dbReference type="SUPFAM" id="SSF56601">
    <property type="entry name" value="beta-lactamase/transpeptidase-like"/>
    <property type="match status" value="1"/>
</dbReference>
<evidence type="ECO:0008006" key="8">
    <source>
        <dbReference type="Google" id="ProtNLM"/>
    </source>
</evidence>
<dbReference type="GO" id="GO:0008658">
    <property type="term" value="F:penicillin binding"/>
    <property type="evidence" value="ECO:0007669"/>
    <property type="project" value="InterPro"/>
</dbReference>
<gene>
    <name evidence="6" type="ORF">A2756_02015</name>
</gene>
<dbReference type="InterPro" id="IPR012338">
    <property type="entry name" value="Beta-lactam/transpept-like"/>
</dbReference>
<dbReference type="InterPro" id="IPR036138">
    <property type="entry name" value="PBP_dimer_sf"/>
</dbReference>
<feature type="transmembrane region" description="Helical" evidence="3">
    <location>
        <begin position="12"/>
        <end position="31"/>
    </location>
</feature>
<dbReference type="Proteomes" id="UP000177785">
    <property type="component" value="Unassembled WGS sequence"/>
</dbReference>
<dbReference type="Pfam" id="PF03717">
    <property type="entry name" value="PBP_dimer"/>
    <property type="match status" value="1"/>
</dbReference>
<evidence type="ECO:0000259" key="4">
    <source>
        <dbReference type="Pfam" id="PF00905"/>
    </source>
</evidence>
<evidence type="ECO:0000313" key="7">
    <source>
        <dbReference type="Proteomes" id="UP000177785"/>
    </source>
</evidence>
<dbReference type="STRING" id="1802115.A2756_02015"/>
<dbReference type="InterPro" id="IPR005311">
    <property type="entry name" value="PBP_dimer"/>
</dbReference>
<dbReference type="GO" id="GO:0071555">
    <property type="term" value="P:cell wall organization"/>
    <property type="evidence" value="ECO:0007669"/>
    <property type="project" value="TreeGrafter"/>
</dbReference>
<feature type="domain" description="Penicillin-binding protein transpeptidase" evidence="4">
    <location>
        <begin position="249"/>
        <end position="556"/>
    </location>
</feature>
<name>A0A1G2G6Y0_9BACT</name>
<dbReference type="SUPFAM" id="SSF56519">
    <property type="entry name" value="Penicillin binding protein dimerisation domain"/>
    <property type="match status" value="1"/>
</dbReference>
<evidence type="ECO:0000313" key="6">
    <source>
        <dbReference type="EMBL" id="OGZ45661.1"/>
    </source>
</evidence>
<feature type="domain" description="Penicillin-binding protein dimerisation" evidence="5">
    <location>
        <begin position="56"/>
        <end position="179"/>
    </location>
</feature>
<dbReference type="InterPro" id="IPR001460">
    <property type="entry name" value="PCN-bd_Tpept"/>
</dbReference>
<dbReference type="PANTHER" id="PTHR30627:SF1">
    <property type="entry name" value="PEPTIDOGLYCAN D,D-TRANSPEPTIDASE FTSI"/>
    <property type="match status" value="1"/>
</dbReference>
<protein>
    <recommendedName>
        <fullName evidence="8">Penicillin-binding protein transpeptidase domain-containing protein</fullName>
    </recommendedName>
</protein>